<dbReference type="EMBL" id="JANATA010000002">
    <property type="protein sequence ID" value="MCP3427789.1"/>
    <property type="molecule type" value="Genomic_DNA"/>
</dbReference>
<evidence type="ECO:0000256" key="2">
    <source>
        <dbReference type="ARBA" id="ARBA00010333"/>
    </source>
</evidence>
<comment type="domain">
    <text evidence="8">The N-terminal domain does not have lytic activity and probably modulates enzymatic activity. The C-terminal domain is the catalytic active domain.</text>
</comment>
<dbReference type="InterPro" id="IPR000189">
    <property type="entry name" value="Transglyc_AS"/>
</dbReference>
<dbReference type="PROSITE" id="PS51257">
    <property type="entry name" value="PROKAR_LIPOPROTEIN"/>
    <property type="match status" value="1"/>
</dbReference>
<dbReference type="GO" id="GO:0016998">
    <property type="term" value="P:cell wall macromolecule catabolic process"/>
    <property type="evidence" value="ECO:0007669"/>
    <property type="project" value="UniProtKB-UniRule"/>
</dbReference>
<reference evidence="10" key="1">
    <citation type="submission" date="2022-07" db="EMBL/GenBank/DDBJ databases">
        <title>Characterization of the Novel Bacterium Alteromonas immobilis LMIT006 and Alteromonas gregis LMIT007.</title>
        <authorList>
            <person name="Lin X."/>
        </authorList>
    </citation>
    <scope>NUCLEOTIDE SEQUENCE</scope>
    <source>
        <strain evidence="10">LMIT007</strain>
    </source>
</reference>
<dbReference type="GO" id="GO:0071555">
    <property type="term" value="P:cell wall organization"/>
    <property type="evidence" value="ECO:0007669"/>
    <property type="project" value="UniProtKB-KW"/>
</dbReference>
<evidence type="ECO:0000313" key="10">
    <source>
        <dbReference type="EMBL" id="MCP3427789.1"/>
    </source>
</evidence>
<proteinExistence type="inferred from homology"/>
<dbReference type="SUPFAM" id="SSF53850">
    <property type="entry name" value="Periplasmic binding protein-like II"/>
    <property type="match status" value="1"/>
</dbReference>
<comment type="subcellular location">
    <subcellularLocation>
        <location evidence="8">Cell outer membrane</location>
        <topology evidence="8">Peripheral membrane protein</topology>
    </subcellularLocation>
    <text evidence="8">Attached to the inner leaflet of the outer membrane.</text>
</comment>
<dbReference type="Proteomes" id="UP001165413">
    <property type="component" value="Unassembled WGS sequence"/>
</dbReference>
<keyword evidence="3 8" id="KW-0732">Signal</keyword>
<evidence type="ECO:0000313" key="11">
    <source>
        <dbReference type="Proteomes" id="UP001165413"/>
    </source>
</evidence>
<dbReference type="InterPro" id="IPR001638">
    <property type="entry name" value="Solute-binding_3/MltF_N"/>
</dbReference>
<evidence type="ECO:0000256" key="3">
    <source>
        <dbReference type="ARBA" id="ARBA00022729"/>
    </source>
</evidence>
<evidence type="ECO:0000256" key="4">
    <source>
        <dbReference type="ARBA" id="ARBA00023136"/>
    </source>
</evidence>
<comment type="function">
    <text evidence="8">Murein-degrading enzyme that degrades murein glycan strands and insoluble, high-molecular weight murein sacculi, with the concomitant formation of a 1,6-anhydromuramoyl product. Lytic transglycosylases (LTs) play an integral role in the metabolism of the peptidoglycan (PG) sacculus. Their lytic action creates space within the PG sacculus to allow for its expansion as well as for the insertion of various structures such as secretion systems and flagella.</text>
</comment>
<name>A0AA41WWE3_9ALTE</name>
<dbReference type="GO" id="GO:0008933">
    <property type="term" value="F:peptidoglycan lytic transglycosylase activity"/>
    <property type="evidence" value="ECO:0007669"/>
    <property type="project" value="UniProtKB-UniRule"/>
</dbReference>
<dbReference type="SMART" id="SM00062">
    <property type="entry name" value="PBPb"/>
    <property type="match status" value="1"/>
</dbReference>
<sequence>MHKVVVLFTLVFLASCTPVETKENELVNVLEKQQLIVGTEYGGHSYFLHDLHPAGFEYELMQGFADFLNVELSVKIFSQPEALLKALKNKEIDLVASQFLFAPYQTQAFKKGPTYQYFDLVLVSHNPDHPRVKTPDISGSLWLQKGSYASYILNQQALNTELNWQTHTDFDAAELLSLVANKEVDYTITDSLLLNKTKLALPELKAVNTLVENLERRWLLQPNQDDALMGALLEYFGEVHASGQLAILHDKYFSHIAKINYVDIREFIKSVETTLPKYRDWFIQYATEVDWTLLAALSYQESHWDPKAVSPTGVRGLMMLTQPTAKEVGVTRRTDAEQSIRGGAIYFQRLYNRLPARITKPDRIYFALAAYNLGLGHLEDARVLTQRAGLNPDYWVDVKQFLPLLVKKKYYDQTRYGFARGDVAVLYVENIRRYYESLEYIITQEQASHANKEL</sequence>
<dbReference type="RefSeq" id="WP_254098491.1">
    <property type="nucleotide sequence ID" value="NZ_JANATA010000002.1"/>
</dbReference>
<dbReference type="SUPFAM" id="SSF53955">
    <property type="entry name" value="Lysozyme-like"/>
    <property type="match status" value="1"/>
</dbReference>
<dbReference type="AlphaFoldDB" id="A0AA41WWE3"/>
<comment type="caution">
    <text evidence="10">The sequence shown here is derived from an EMBL/GenBank/DDBJ whole genome shotgun (WGS) entry which is preliminary data.</text>
</comment>
<dbReference type="Gene3D" id="1.10.530.10">
    <property type="match status" value="1"/>
</dbReference>
<comment type="catalytic activity">
    <reaction evidence="8">
        <text>Exolytic cleavage of the (1-&gt;4)-beta-glycosidic linkage between N-acetylmuramic acid (MurNAc) and N-acetylglucosamine (GlcNAc) residues in peptidoglycan, from either the reducing or the non-reducing ends of the peptidoglycan chains, with concomitant formation of a 1,6-anhydrobond in the MurNAc residue.</text>
        <dbReference type="EC" id="4.2.2.n1"/>
    </reaction>
</comment>
<dbReference type="PROSITE" id="PS00922">
    <property type="entry name" value="TRANSGLYCOSYLASE"/>
    <property type="match status" value="1"/>
</dbReference>
<organism evidence="10 11">
    <name type="scientific">Opacimonas viscosa</name>
    <dbReference type="NCBI Taxonomy" id="2961944"/>
    <lineage>
        <taxon>Bacteria</taxon>
        <taxon>Pseudomonadati</taxon>
        <taxon>Pseudomonadota</taxon>
        <taxon>Gammaproteobacteria</taxon>
        <taxon>Alteromonadales</taxon>
        <taxon>Alteromonadaceae</taxon>
        <taxon>Opacimonas</taxon>
    </lineage>
</organism>
<keyword evidence="5 8" id="KW-0998">Cell outer membrane</keyword>
<gene>
    <name evidence="8 10" type="primary">mltF</name>
    <name evidence="10" type="ORF">NLF92_02395</name>
</gene>
<comment type="caution">
    <text evidence="8">Lacks conserved residue(s) required for the propagation of feature annotation.</text>
</comment>
<evidence type="ECO:0000256" key="6">
    <source>
        <dbReference type="ARBA" id="ARBA00023239"/>
    </source>
</evidence>
<dbReference type="NCBIfam" id="NF008112">
    <property type="entry name" value="PRK10859.1"/>
    <property type="match status" value="1"/>
</dbReference>
<feature type="region of interest" description="LT domain" evidence="8">
    <location>
        <begin position="257"/>
        <end position="454"/>
    </location>
</feature>
<dbReference type="CDD" id="cd13403">
    <property type="entry name" value="MLTF-like"/>
    <property type="match status" value="1"/>
</dbReference>
<evidence type="ECO:0000256" key="1">
    <source>
        <dbReference type="ARBA" id="ARBA00007734"/>
    </source>
</evidence>
<dbReference type="CDD" id="cd01009">
    <property type="entry name" value="PBP2_YfhD_N"/>
    <property type="match status" value="1"/>
</dbReference>
<feature type="domain" description="Solute-binding protein family 3/N-terminal" evidence="9">
    <location>
        <begin position="34"/>
        <end position="256"/>
    </location>
</feature>
<comment type="similarity">
    <text evidence="1">Belongs to the transglycosylase Slt family.</text>
</comment>
<dbReference type="GO" id="GO:0009279">
    <property type="term" value="C:cell outer membrane"/>
    <property type="evidence" value="ECO:0007669"/>
    <property type="project" value="UniProtKB-SubCell"/>
</dbReference>
<dbReference type="EC" id="4.2.2.n1" evidence="8"/>
<keyword evidence="4 8" id="KW-0472">Membrane</keyword>
<dbReference type="InterPro" id="IPR023703">
    <property type="entry name" value="MltF"/>
</dbReference>
<evidence type="ECO:0000256" key="8">
    <source>
        <dbReference type="HAMAP-Rule" id="MF_02016"/>
    </source>
</evidence>
<evidence type="ECO:0000259" key="9">
    <source>
        <dbReference type="SMART" id="SM00062"/>
    </source>
</evidence>
<dbReference type="InterPro" id="IPR023346">
    <property type="entry name" value="Lysozyme-like_dom_sf"/>
</dbReference>
<dbReference type="Pfam" id="PF00497">
    <property type="entry name" value="SBP_bac_3"/>
    <property type="match status" value="1"/>
</dbReference>
<feature type="active site" evidence="8">
    <location>
        <position position="301"/>
    </location>
</feature>
<evidence type="ECO:0000256" key="7">
    <source>
        <dbReference type="ARBA" id="ARBA00023316"/>
    </source>
</evidence>
<comment type="similarity">
    <text evidence="8">In the C-terminal section; belongs to the transglycosylase Slt family.</text>
</comment>
<comment type="similarity">
    <text evidence="8">In the N-terminal section; belongs to the bacterial solute-binding protein 3 family.</text>
</comment>
<keyword evidence="7 8" id="KW-0961">Cell wall biogenesis/degradation</keyword>
<evidence type="ECO:0000256" key="5">
    <source>
        <dbReference type="ARBA" id="ARBA00023237"/>
    </source>
</evidence>
<protein>
    <recommendedName>
        <fullName evidence="8">Membrane-bound lytic murein transglycosylase F</fullName>
        <ecNumber evidence="8">4.2.2.n1</ecNumber>
    </recommendedName>
    <alternativeName>
        <fullName evidence="8">Murein lyase F</fullName>
    </alternativeName>
</protein>
<comment type="similarity">
    <text evidence="2">Belongs to the bacterial solute-binding protein 3 family.</text>
</comment>
<keyword evidence="11" id="KW-1185">Reference proteome</keyword>
<dbReference type="InterPro" id="IPR008258">
    <property type="entry name" value="Transglycosylase_SLT_dom_1"/>
</dbReference>
<keyword evidence="6 8" id="KW-0456">Lyase</keyword>
<dbReference type="PANTHER" id="PTHR35936:SF32">
    <property type="entry name" value="MEMBRANE-BOUND LYTIC MUREIN TRANSGLYCOSYLASE F"/>
    <property type="match status" value="1"/>
</dbReference>
<dbReference type="Gene3D" id="3.40.190.10">
    <property type="entry name" value="Periplasmic binding protein-like II"/>
    <property type="match status" value="2"/>
</dbReference>
<dbReference type="GO" id="GO:0009253">
    <property type="term" value="P:peptidoglycan catabolic process"/>
    <property type="evidence" value="ECO:0007669"/>
    <property type="project" value="TreeGrafter"/>
</dbReference>
<accession>A0AA41WWE3</accession>
<dbReference type="PANTHER" id="PTHR35936">
    <property type="entry name" value="MEMBRANE-BOUND LYTIC MUREIN TRANSGLYCOSYLASE F"/>
    <property type="match status" value="1"/>
</dbReference>
<dbReference type="Pfam" id="PF01464">
    <property type="entry name" value="SLT"/>
    <property type="match status" value="1"/>
</dbReference>
<dbReference type="HAMAP" id="MF_02016">
    <property type="entry name" value="MltF"/>
    <property type="match status" value="1"/>
</dbReference>